<dbReference type="InterPro" id="IPR015422">
    <property type="entry name" value="PyrdxlP-dep_Trfase_small"/>
</dbReference>
<dbReference type="RefSeq" id="WP_100511328.1">
    <property type="nucleotide sequence ID" value="NZ_PEBI01000004.1"/>
</dbReference>
<dbReference type="AlphaFoldDB" id="A0A2M9H6W2"/>
<keyword evidence="3" id="KW-0663">Pyridoxal phosphate</keyword>
<sequence length="344" mass="38107">MLHFDSDYMEGAHPRILEALCRDNGSQHVGYGLDGICGEAKDRIRKACGTPDAEVWFLVGGTQTNRTVIDSTLRPYEGVVAAESGHISVHEAGAIESSGHKVITLPQHDGKIDAAELRDYLETFEHDENHDHMVKPGMTYISHPTEFGTLYSAGELREISGICHDHGIPLYLDGARLGYGLAADGTDVTLHTVAECCDVFYIGGTKVGALFGEAVVITHPHLIDGFFPQIKLNGALLAKGWLLGLQFNTLFTDGLYERIARNAIVQAMRIKRGFAEKGYRQLFDSPTNQQFLILDNETMDCLRKDVSFSFWEKYDDGHTVVRFATSWATKPEDVDALLQLLQHP</sequence>
<gene>
    <name evidence="5" type="ORF">CS006_08145</name>
</gene>
<dbReference type="EMBL" id="PEBI01000004">
    <property type="protein sequence ID" value="PJM72543.1"/>
    <property type="molecule type" value="Genomic_DNA"/>
</dbReference>
<evidence type="ECO:0000256" key="1">
    <source>
        <dbReference type="ARBA" id="ARBA00001933"/>
    </source>
</evidence>
<dbReference type="Pfam" id="PF01212">
    <property type="entry name" value="Beta_elim_lyase"/>
    <property type="match status" value="1"/>
</dbReference>
<dbReference type="InterPro" id="IPR015424">
    <property type="entry name" value="PyrdxlP-dep_Trfase"/>
</dbReference>
<name>A0A2M9H6W2_9BIFI</name>
<evidence type="ECO:0000313" key="6">
    <source>
        <dbReference type="Proteomes" id="UP000229095"/>
    </source>
</evidence>
<dbReference type="PANTHER" id="PTHR48097">
    <property type="entry name" value="L-THREONINE ALDOLASE-RELATED"/>
    <property type="match status" value="1"/>
</dbReference>
<organism evidence="5 6">
    <name type="scientific">Bifidobacterium primatium</name>
    <dbReference type="NCBI Taxonomy" id="2045438"/>
    <lineage>
        <taxon>Bacteria</taxon>
        <taxon>Bacillati</taxon>
        <taxon>Actinomycetota</taxon>
        <taxon>Actinomycetes</taxon>
        <taxon>Bifidobacteriales</taxon>
        <taxon>Bifidobacteriaceae</taxon>
        <taxon>Bifidobacterium</taxon>
    </lineage>
</organism>
<dbReference type="InterPro" id="IPR001597">
    <property type="entry name" value="ArAA_b-elim_lyase/Thr_aldolase"/>
</dbReference>
<accession>A0A2M9H6W2</accession>
<dbReference type="Proteomes" id="UP000229095">
    <property type="component" value="Unassembled WGS sequence"/>
</dbReference>
<feature type="domain" description="Aromatic amino acid beta-eliminating lyase/threonine aldolase" evidence="4">
    <location>
        <begin position="30"/>
        <end position="229"/>
    </location>
</feature>
<reference evidence="5 6" key="1">
    <citation type="submission" date="2017-10" db="EMBL/GenBank/DDBJ databases">
        <title>Draft genome sequences of strains TRE 1, TRE 9, TRE H and TRI 7, isolated from tamarins, belonging to four potential novel Bifidobacterium species.</title>
        <authorList>
            <person name="Mattarelli P."/>
            <person name="Modesto M."/>
            <person name="Puglisi E."/>
            <person name="Morelli L."/>
            <person name="Spezio C."/>
            <person name="Bonetti A."/>
            <person name="Sandri C."/>
        </authorList>
    </citation>
    <scope>NUCLEOTIDE SEQUENCE [LARGE SCALE GENOMIC DNA]</scope>
    <source>
        <strain evidence="6">TRE1</strain>
    </source>
</reference>
<protein>
    <submittedName>
        <fullName evidence="5">Low specificity L-threonine aldolase</fullName>
    </submittedName>
</protein>
<comment type="similarity">
    <text evidence="2">Belongs to the threonine aldolase family.</text>
</comment>
<evidence type="ECO:0000313" key="5">
    <source>
        <dbReference type="EMBL" id="PJM72543.1"/>
    </source>
</evidence>
<dbReference type="GO" id="GO:0006520">
    <property type="term" value="P:amino acid metabolic process"/>
    <property type="evidence" value="ECO:0007669"/>
    <property type="project" value="InterPro"/>
</dbReference>
<dbReference type="OrthoDB" id="9774495at2"/>
<dbReference type="PANTHER" id="PTHR48097:SF5">
    <property type="entry name" value="LOW SPECIFICITY L-THREONINE ALDOLASE"/>
    <property type="match status" value="1"/>
</dbReference>
<comment type="cofactor">
    <cofactor evidence="1">
        <name>pyridoxal 5'-phosphate</name>
        <dbReference type="ChEBI" id="CHEBI:597326"/>
    </cofactor>
</comment>
<evidence type="ECO:0000256" key="2">
    <source>
        <dbReference type="ARBA" id="ARBA00006966"/>
    </source>
</evidence>
<comment type="caution">
    <text evidence="5">The sequence shown here is derived from an EMBL/GenBank/DDBJ whole genome shotgun (WGS) entry which is preliminary data.</text>
</comment>
<proteinExistence type="inferred from homology"/>
<evidence type="ECO:0000259" key="4">
    <source>
        <dbReference type="Pfam" id="PF01212"/>
    </source>
</evidence>
<dbReference type="Gene3D" id="3.90.1150.10">
    <property type="entry name" value="Aspartate Aminotransferase, domain 1"/>
    <property type="match status" value="1"/>
</dbReference>
<dbReference type="SUPFAM" id="SSF53383">
    <property type="entry name" value="PLP-dependent transferases"/>
    <property type="match status" value="1"/>
</dbReference>
<evidence type="ECO:0000256" key="3">
    <source>
        <dbReference type="ARBA" id="ARBA00022898"/>
    </source>
</evidence>
<dbReference type="InterPro" id="IPR015421">
    <property type="entry name" value="PyrdxlP-dep_Trfase_major"/>
</dbReference>
<keyword evidence="6" id="KW-1185">Reference proteome</keyword>
<dbReference type="Gene3D" id="3.40.640.10">
    <property type="entry name" value="Type I PLP-dependent aspartate aminotransferase-like (Major domain)"/>
    <property type="match status" value="1"/>
</dbReference>
<dbReference type="GO" id="GO:0016829">
    <property type="term" value="F:lyase activity"/>
    <property type="evidence" value="ECO:0007669"/>
    <property type="project" value="InterPro"/>
</dbReference>